<proteinExistence type="predicted"/>
<sequence length="240" mass="27235">MGIYEFAGCVVSYEPLYGLLRRRMETYRSDTERQPDITLDGTKEDYEKLRKQYPHLSIEECEYSCAGADFYMKLLKHQGFMIHASAVEKEGKAYLFSAPSGTGKSTHAQLWRQTFKGEPIRIINDDKPAVCLQNGVFYACGTPFSGKTDKNENRKAPIQGLCMLHRGKTNKIQKITSGEALPLILPQTLFYGDEEETNLLLSFLDRFLQSVPVYKMECTMEEEAAKTAYFLGNCETSPQS</sequence>
<evidence type="ECO:0000313" key="2">
    <source>
        <dbReference type="Proteomes" id="UP000095787"/>
    </source>
</evidence>
<dbReference type="Proteomes" id="UP000095787">
    <property type="component" value="Unassembled WGS sequence"/>
</dbReference>
<accession>A0A174FFV0</accession>
<dbReference type="SUPFAM" id="SSF53795">
    <property type="entry name" value="PEP carboxykinase-like"/>
    <property type="match status" value="1"/>
</dbReference>
<dbReference type="AlphaFoldDB" id="A0A174FFV0"/>
<dbReference type="InterPro" id="IPR027417">
    <property type="entry name" value="P-loop_NTPase"/>
</dbReference>
<reference evidence="1 2" key="1">
    <citation type="submission" date="2015-09" db="EMBL/GenBank/DDBJ databases">
        <authorList>
            <consortium name="Pathogen Informatics"/>
        </authorList>
    </citation>
    <scope>NUCLEOTIDE SEQUENCE [LARGE SCALE GENOMIC DNA]</scope>
    <source>
        <strain evidence="1 2">2789STDY5834841</strain>
    </source>
</reference>
<name>A0A174FFV0_9FIRM</name>
<evidence type="ECO:0000313" key="1">
    <source>
        <dbReference type="EMBL" id="CUO48397.1"/>
    </source>
</evidence>
<protein>
    <submittedName>
        <fullName evidence="1">SynChlorMet cassette protein ScmC</fullName>
    </submittedName>
</protein>
<gene>
    <name evidence="1" type="ORF">ERS852456_02685</name>
</gene>
<dbReference type="Gene3D" id="3.40.50.300">
    <property type="entry name" value="P-loop containing nucleotide triphosphate hydrolases"/>
    <property type="match status" value="1"/>
</dbReference>
<dbReference type="RefSeq" id="WP_055159472.1">
    <property type="nucleotide sequence ID" value="NZ_CYZO01000061.1"/>
</dbReference>
<dbReference type="EMBL" id="CYZO01000061">
    <property type="protein sequence ID" value="CUO48397.1"/>
    <property type="molecule type" value="Genomic_DNA"/>
</dbReference>
<organism evidence="1 2">
    <name type="scientific">[Ruminococcus] torques</name>
    <dbReference type="NCBI Taxonomy" id="33039"/>
    <lineage>
        <taxon>Bacteria</taxon>
        <taxon>Bacillati</taxon>
        <taxon>Bacillota</taxon>
        <taxon>Clostridia</taxon>
        <taxon>Lachnospirales</taxon>
        <taxon>Lachnospiraceae</taxon>
        <taxon>Mediterraneibacter</taxon>
    </lineage>
</organism>